<accession>A0A653BAH1</accession>
<proteinExistence type="predicted"/>
<name>A0A653BAH1_ECTOL</name>
<gene>
    <name evidence="1" type="ORF">POT9AD_4658</name>
</gene>
<evidence type="ECO:0000313" key="1">
    <source>
        <dbReference type="EMBL" id="VDN65633.1"/>
    </source>
</evidence>
<reference evidence="1" key="1">
    <citation type="submission" date="2018-11" db="EMBL/GenBank/DDBJ databases">
        <authorList>
            <consortium name="Genoscope - CEA"/>
            <person name="William W."/>
        </authorList>
    </citation>
    <scope>NUCLEOTIDE SEQUENCE [LARGE SCALE GENOMIC DNA]</scope>
    <source>
        <strain evidence="1">T9AD</strain>
    </source>
</reference>
<protein>
    <submittedName>
        <fullName evidence="1">Uncharacterized protein</fullName>
    </submittedName>
</protein>
<organism evidence="1">
    <name type="scientific">Ectopseudomonas oleovorans</name>
    <name type="common">Pseudomonas oleovorans</name>
    <dbReference type="NCBI Taxonomy" id="301"/>
    <lineage>
        <taxon>Bacteria</taxon>
        <taxon>Pseudomonadati</taxon>
        <taxon>Pseudomonadota</taxon>
        <taxon>Gammaproteobacteria</taxon>
        <taxon>Pseudomonadales</taxon>
        <taxon>Pseudomonadaceae</taxon>
        <taxon>Ectopseudomonas</taxon>
    </lineage>
</organism>
<dbReference type="AlphaFoldDB" id="A0A653BAH1"/>
<sequence length="692" mass="75938">MSVMADEFDCPSQDRVVLALLAFITPILAGVFLPWWSVLWLIVSLLFAMAIIALAGYPKIARHLPEPLLLLLIAFGFQLWGEVSGWLGFFVGLFILLFGCVHLLLWVNFLDLGNPRVQHNLDLRFQGTRPALAVAPRTSYCPQHSTAWLATSADGFAWAVDARVAKGLRTSIDRWSPRVITQDVVDDSLVPRASSSIVNPAVQEAHCRGEIDASGHLIFTSPQGGHMLRGEPVGVEPGYSLWLDDQPSGLLLEQGASVLWRDDGEALVCRARAESQPVEEIATWLWQASSGWRPLDVPWQSLDDEPQIEWRAPSRLEGERLVYDAWLRPSTDRPSTAACPLKLCIELDGDQTERVSLLLPAMQGGVQPCLKLLRKSRDGRRHAFSCMIGDWQLPGLWCLDQLTSDCGRYLALTAFAEAPAVVHRLAVADVLARRLIFLEQAFLIAGLDTFQEGVITLQQITGRQAAVGAGGLSRLEAQAPAADQADAFVAQGRLQYRSVRVAVDPWSLRPIPNWRVQSGPVPASALGDYVLPAPDGRDAAWLFGLDCAEVEVDAQAPGGACVLTASGCALADLAPSLIWSTDGRYLALTRRVAGEDGAAWFLLVLDTHEHTLRHSDQPLEQSPCLQAFDETGLHVASAAQVAELITMQALLALPRQMLIRSGDIWLPAEQLSDAVHWLRLDREHLQSWQSLT</sequence>
<dbReference type="OrthoDB" id="9176965at2"/>
<dbReference type="EMBL" id="LR130779">
    <property type="protein sequence ID" value="VDN65633.1"/>
    <property type="molecule type" value="Genomic_DNA"/>
</dbReference>